<sequence length="110" mass="12845">MRKQKHGFKRSSSRSRLSSTTFRDFETMSPIQAYLDVENVKIPTDYDVELVWVMIQQDLESLGVFDEFILDVVVAQARRLSSEVHAFFSLTPHPQRVVYHCLHSDDEKKV</sequence>
<dbReference type="EMBL" id="QGKV02000759">
    <property type="protein sequence ID" value="KAF3562864.1"/>
    <property type="molecule type" value="Genomic_DNA"/>
</dbReference>
<evidence type="ECO:0000313" key="2">
    <source>
        <dbReference type="EMBL" id="KAF3562864.1"/>
    </source>
</evidence>
<keyword evidence="3" id="KW-1185">Reference proteome</keyword>
<comment type="caution">
    <text evidence="2">The sequence shown here is derived from an EMBL/GenBank/DDBJ whole genome shotgun (WGS) entry which is preliminary data.</text>
</comment>
<organism evidence="2 3">
    <name type="scientific">Brassica cretica</name>
    <name type="common">Mustard</name>
    <dbReference type="NCBI Taxonomy" id="69181"/>
    <lineage>
        <taxon>Eukaryota</taxon>
        <taxon>Viridiplantae</taxon>
        <taxon>Streptophyta</taxon>
        <taxon>Embryophyta</taxon>
        <taxon>Tracheophyta</taxon>
        <taxon>Spermatophyta</taxon>
        <taxon>Magnoliopsida</taxon>
        <taxon>eudicotyledons</taxon>
        <taxon>Gunneridae</taxon>
        <taxon>Pentapetalae</taxon>
        <taxon>rosids</taxon>
        <taxon>malvids</taxon>
        <taxon>Brassicales</taxon>
        <taxon>Brassicaceae</taxon>
        <taxon>Brassiceae</taxon>
        <taxon>Brassica</taxon>
    </lineage>
</organism>
<protein>
    <submittedName>
        <fullName evidence="2">Uncharacterized protein</fullName>
    </submittedName>
</protein>
<dbReference type="Proteomes" id="UP000266723">
    <property type="component" value="Unassembled WGS sequence"/>
</dbReference>
<accession>A0ABQ7CW31</accession>
<reference evidence="2 3" key="1">
    <citation type="journal article" date="2020" name="BMC Genomics">
        <title>Intraspecific diversification of the crop wild relative Brassica cretica Lam. using demographic model selection.</title>
        <authorList>
            <person name="Kioukis A."/>
            <person name="Michalopoulou V.A."/>
            <person name="Briers L."/>
            <person name="Pirintsos S."/>
            <person name="Studholme D.J."/>
            <person name="Pavlidis P."/>
            <person name="Sarris P.F."/>
        </authorList>
    </citation>
    <scope>NUCLEOTIDE SEQUENCE [LARGE SCALE GENOMIC DNA]</scope>
    <source>
        <strain evidence="3">cv. PFS-1207/04</strain>
    </source>
</reference>
<name>A0ABQ7CW31_BRACR</name>
<evidence type="ECO:0000256" key="1">
    <source>
        <dbReference type="SAM" id="MobiDB-lite"/>
    </source>
</evidence>
<feature type="compositionally biased region" description="Basic residues" evidence="1">
    <location>
        <begin position="1"/>
        <end position="13"/>
    </location>
</feature>
<evidence type="ECO:0000313" key="3">
    <source>
        <dbReference type="Proteomes" id="UP000266723"/>
    </source>
</evidence>
<feature type="region of interest" description="Disordered" evidence="1">
    <location>
        <begin position="1"/>
        <end position="20"/>
    </location>
</feature>
<gene>
    <name evidence="2" type="ORF">DY000_02011151</name>
</gene>
<proteinExistence type="predicted"/>